<comment type="similarity">
    <text evidence="1 4">Belongs to the bacterial solute-binding protein 3 family.</text>
</comment>
<dbReference type="GO" id="GO:0016020">
    <property type="term" value="C:membrane"/>
    <property type="evidence" value="ECO:0007669"/>
    <property type="project" value="InterPro"/>
</dbReference>
<keyword evidence="3 5" id="KW-0732">Signal</keyword>
<evidence type="ECO:0000256" key="4">
    <source>
        <dbReference type="RuleBase" id="RU003744"/>
    </source>
</evidence>
<dbReference type="Pfam" id="PF00497">
    <property type="entry name" value="SBP_bac_3"/>
    <property type="match status" value="1"/>
</dbReference>
<accession>A1WNJ5</accession>
<dbReference type="eggNOG" id="COG0834">
    <property type="taxonomic scope" value="Bacteria"/>
</dbReference>
<feature type="domain" description="Ionotropic glutamate receptor C-terminal" evidence="7">
    <location>
        <begin position="37"/>
        <end position="257"/>
    </location>
</feature>
<dbReference type="SMART" id="SM00079">
    <property type="entry name" value="PBPe"/>
    <property type="match status" value="1"/>
</dbReference>
<dbReference type="GeneID" id="76461898"/>
<feature type="domain" description="Solute-binding protein family 3/N-terminal" evidence="6">
    <location>
        <begin position="37"/>
        <end position="258"/>
    </location>
</feature>
<evidence type="ECO:0000313" key="8">
    <source>
        <dbReference type="EMBL" id="ABM59202.1"/>
    </source>
</evidence>
<dbReference type="InterPro" id="IPR051455">
    <property type="entry name" value="Bact_solute-bind_prot3"/>
</dbReference>
<protein>
    <submittedName>
        <fullName evidence="8">Extracellular solute-binding protein, family 3</fullName>
    </submittedName>
</protein>
<dbReference type="SMART" id="SM00062">
    <property type="entry name" value="PBPb"/>
    <property type="match status" value="1"/>
</dbReference>
<feature type="chain" id="PRO_5002640755" evidence="5">
    <location>
        <begin position="27"/>
        <end position="274"/>
    </location>
</feature>
<keyword evidence="9" id="KW-1185">Reference proteome</keyword>
<evidence type="ECO:0000259" key="7">
    <source>
        <dbReference type="SMART" id="SM00079"/>
    </source>
</evidence>
<dbReference type="Gene3D" id="3.40.190.10">
    <property type="entry name" value="Periplasmic binding protein-like II"/>
    <property type="match status" value="2"/>
</dbReference>
<organism evidence="8 9">
    <name type="scientific">Verminephrobacter eiseniae (strain EF01-2)</name>
    <dbReference type="NCBI Taxonomy" id="391735"/>
    <lineage>
        <taxon>Bacteria</taxon>
        <taxon>Pseudomonadati</taxon>
        <taxon>Pseudomonadota</taxon>
        <taxon>Betaproteobacteria</taxon>
        <taxon>Burkholderiales</taxon>
        <taxon>Comamonadaceae</taxon>
        <taxon>Verminephrobacter</taxon>
    </lineage>
</organism>
<evidence type="ECO:0000256" key="3">
    <source>
        <dbReference type="ARBA" id="ARBA00022729"/>
    </source>
</evidence>
<proteinExistence type="inferred from homology"/>
<evidence type="ECO:0000256" key="2">
    <source>
        <dbReference type="ARBA" id="ARBA00022448"/>
    </source>
</evidence>
<dbReference type="InterPro" id="IPR001638">
    <property type="entry name" value="Solute-binding_3/MltF_N"/>
</dbReference>
<dbReference type="SUPFAM" id="SSF53850">
    <property type="entry name" value="Periplasmic binding protein-like II"/>
    <property type="match status" value="1"/>
</dbReference>
<dbReference type="RefSeq" id="WP_011811194.1">
    <property type="nucleotide sequence ID" value="NC_008786.1"/>
</dbReference>
<gene>
    <name evidence="8" type="ordered locus">Veis_3481</name>
</gene>
<dbReference type="STRING" id="391735.Veis_3481"/>
<dbReference type="HOGENOM" id="CLU_019602_18_4_4"/>
<dbReference type="EMBL" id="CP000542">
    <property type="protein sequence ID" value="ABM59202.1"/>
    <property type="molecule type" value="Genomic_DNA"/>
</dbReference>
<dbReference type="GO" id="GO:0030288">
    <property type="term" value="C:outer membrane-bounded periplasmic space"/>
    <property type="evidence" value="ECO:0007669"/>
    <property type="project" value="TreeGrafter"/>
</dbReference>
<feature type="signal peptide" evidence="5">
    <location>
        <begin position="1"/>
        <end position="26"/>
    </location>
</feature>
<dbReference type="CDD" id="cd13689">
    <property type="entry name" value="PBP2_BsGlnH"/>
    <property type="match status" value="1"/>
</dbReference>
<dbReference type="PANTHER" id="PTHR30085:SF6">
    <property type="entry name" value="ABC TRANSPORTER GLUTAMINE-BINDING PROTEIN GLNH"/>
    <property type="match status" value="1"/>
</dbReference>
<evidence type="ECO:0000256" key="5">
    <source>
        <dbReference type="SAM" id="SignalP"/>
    </source>
</evidence>
<evidence type="ECO:0000256" key="1">
    <source>
        <dbReference type="ARBA" id="ARBA00010333"/>
    </source>
</evidence>
<dbReference type="PROSITE" id="PS01039">
    <property type="entry name" value="SBP_BACTERIAL_3"/>
    <property type="match status" value="1"/>
</dbReference>
<dbReference type="GO" id="GO:0006865">
    <property type="term" value="P:amino acid transport"/>
    <property type="evidence" value="ECO:0007669"/>
    <property type="project" value="TreeGrafter"/>
</dbReference>
<dbReference type="PANTHER" id="PTHR30085">
    <property type="entry name" value="AMINO ACID ABC TRANSPORTER PERMEASE"/>
    <property type="match status" value="1"/>
</dbReference>
<name>A1WNJ5_VEREI</name>
<reference evidence="9" key="1">
    <citation type="submission" date="2006-12" db="EMBL/GenBank/DDBJ databases">
        <title>Complete sequence of chromosome 1 of Verminephrobacter eiseniae EF01-2.</title>
        <authorList>
            <person name="Copeland A."/>
            <person name="Lucas S."/>
            <person name="Lapidus A."/>
            <person name="Barry K."/>
            <person name="Detter J.C."/>
            <person name="Glavina del Rio T."/>
            <person name="Dalin E."/>
            <person name="Tice H."/>
            <person name="Pitluck S."/>
            <person name="Chertkov O."/>
            <person name="Brettin T."/>
            <person name="Bruce D."/>
            <person name="Han C."/>
            <person name="Tapia R."/>
            <person name="Gilna P."/>
            <person name="Schmutz J."/>
            <person name="Larimer F."/>
            <person name="Land M."/>
            <person name="Hauser L."/>
            <person name="Kyrpides N."/>
            <person name="Kim E."/>
            <person name="Stahl D."/>
            <person name="Richardson P."/>
        </authorList>
    </citation>
    <scope>NUCLEOTIDE SEQUENCE [LARGE SCALE GENOMIC DNA]</scope>
    <source>
        <strain evidence="9">EF01-2</strain>
    </source>
</reference>
<dbReference type="Proteomes" id="UP000000374">
    <property type="component" value="Chromosome"/>
</dbReference>
<dbReference type="KEGG" id="vei:Veis_3481"/>
<evidence type="ECO:0000259" key="6">
    <source>
        <dbReference type="SMART" id="SM00062"/>
    </source>
</evidence>
<dbReference type="AlphaFoldDB" id="A1WNJ5"/>
<dbReference type="InterPro" id="IPR001320">
    <property type="entry name" value="Iontro_rcpt_C"/>
</dbReference>
<dbReference type="GO" id="GO:0015276">
    <property type="term" value="F:ligand-gated monoatomic ion channel activity"/>
    <property type="evidence" value="ECO:0007669"/>
    <property type="project" value="InterPro"/>
</dbReference>
<dbReference type="OrthoDB" id="7241844at2"/>
<sequence length="274" mass="29294">MKNAITSCAAAALLVLAASLAGTASADEIDTIKARGTLICGVGSNTVPFSYIEDPQTRKNVGYDIDLCEAVAKTLGVKPELKFVTTATRIPEVQQGRVDLALASVTITPERQELISFSHPHLVTGTAIITPASRPMKALSDMENKRVSVIEGGLTGPAVSQKIPGAKPIGFVTPATAFLALEQGKVQAMAADETTLLGLMRSTPGKYAMFNEYLVLEKLGIGVHKERPKLLAAVNQTMLDMEKSGQAQVSYDRWFGANSPLKRKRNFTFSADTQ</sequence>
<evidence type="ECO:0000313" key="9">
    <source>
        <dbReference type="Proteomes" id="UP000000374"/>
    </source>
</evidence>
<dbReference type="GO" id="GO:0005576">
    <property type="term" value="C:extracellular region"/>
    <property type="evidence" value="ECO:0007669"/>
    <property type="project" value="TreeGrafter"/>
</dbReference>
<dbReference type="InterPro" id="IPR018313">
    <property type="entry name" value="SBP_3_CS"/>
</dbReference>
<keyword evidence="2" id="KW-0813">Transport</keyword>